<dbReference type="Proteomes" id="UP000218595">
    <property type="component" value="Chromosome"/>
</dbReference>
<keyword evidence="1" id="KW-0732">Signal</keyword>
<evidence type="ECO:0000256" key="1">
    <source>
        <dbReference type="SAM" id="SignalP"/>
    </source>
</evidence>
<dbReference type="Pfam" id="PF08450">
    <property type="entry name" value="SGL"/>
    <property type="match status" value="1"/>
</dbReference>
<feature type="domain" description="SMP-30/Gluconolactonase/LRE-like region" evidence="2">
    <location>
        <begin position="119"/>
        <end position="258"/>
    </location>
</feature>
<keyword evidence="4" id="KW-1185">Reference proteome</keyword>
<dbReference type="PANTHER" id="PTHR11799:SF12">
    <property type="entry name" value="PARAOXONASE-RELATED"/>
    <property type="match status" value="1"/>
</dbReference>
<dbReference type="Gene3D" id="2.120.10.30">
    <property type="entry name" value="TolB, C-terminal domain"/>
    <property type="match status" value="1"/>
</dbReference>
<sequence>MFDIRLASAAFALAVSSAAYAAPPEVPACVAQSDYTPICGMAPAEDLELSPDGRFLFLSTTPGLAASHRSRLRVMELASRTVTDMVIERQATAGWGEPSCEAPQGTVGAHGIHLSKRADGRSQLLVVNHNGREAVEFFEPKSDGISWKAIWRGCVESHDGTMLNDVAATAGGGFVVTAMFSFKALKDDPRLDQLLDGRDTGHLLAWHPSEGLHRLPNSQAPAPNGIQVSPDGQSLWFAAWPGRGVWQYDLKQQKVVSKIALNFLPDNLTSAANGQLLTAGVPDKETFRRCFLRHDEFCPSATVVALINPLMGSSRELLRAREGALYGASTALQVGRDVFVGAFAGDRLLLLPEALPAF</sequence>
<dbReference type="PANTHER" id="PTHR11799">
    <property type="entry name" value="PARAOXONASE"/>
    <property type="match status" value="1"/>
</dbReference>
<gene>
    <name evidence="3" type="ORF">LAB08_R28820</name>
</gene>
<evidence type="ECO:0000259" key="2">
    <source>
        <dbReference type="Pfam" id="PF08450"/>
    </source>
</evidence>
<evidence type="ECO:0000313" key="4">
    <source>
        <dbReference type="Proteomes" id="UP000218595"/>
    </source>
</evidence>
<dbReference type="EMBL" id="AP017423">
    <property type="protein sequence ID" value="BCX68242.1"/>
    <property type="molecule type" value="Genomic_DNA"/>
</dbReference>
<reference evidence="3 4" key="1">
    <citation type="submission" date="2016-04" db="EMBL/GenBank/DDBJ databases">
        <title>Complete genome sequence of Pseudomonas sp. LAB-08 isolated from TCE contaminated aquifer soil.</title>
        <authorList>
            <person name="Dohra H."/>
            <person name="Suzuki K."/>
            <person name="Fatma A."/>
            <person name="Inuzuka Y."/>
            <person name="Honjo M."/>
            <person name="Tashiro Y."/>
            <person name="Futamata H."/>
        </authorList>
    </citation>
    <scope>NUCLEOTIDE SEQUENCE [LARGE SCALE GENOMIC DNA]</scope>
    <source>
        <strain evidence="3 4">LAB-08</strain>
    </source>
</reference>
<evidence type="ECO:0000313" key="3">
    <source>
        <dbReference type="EMBL" id="BCX68242.1"/>
    </source>
</evidence>
<protein>
    <submittedName>
        <fullName evidence="3">SMP-30/gluconolactonase/LRE family protein</fullName>
    </submittedName>
</protein>
<dbReference type="InterPro" id="IPR013658">
    <property type="entry name" value="SGL"/>
</dbReference>
<feature type="chain" id="PRO_5047119409" evidence="1">
    <location>
        <begin position="22"/>
        <end position="358"/>
    </location>
</feature>
<accession>A0ABM7S1P6</accession>
<dbReference type="RefSeq" id="WP_096511552.1">
    <property type="nucleotide sequence ID" value="NZ_AP017423.2"/>
</dbReference>
<feature type="signal peptide" evidence="1">
    <location>
        <begin position="1"/>
        <end position="21"/>
    </location>
</feature>
<name>A0ABM7S1P6_9PSED</name>
<organism evidence="3 4">
    <name type="scientific">Pseudomonas izuensis</name>
    <dbReference type="NCBI Taxonomy" id="2684212"/>
    <lineage>
        <taxon>Bacteria</taxon>
        <taxon>Pseudomonadati</taxon>
        <taxon>Pseudomonadota</taxon>
        <taxon>Gammaproteobacteria</taxon>
        <taxon>Pseudomonadales</taxon>
        <taxon>Pseudomonadaceae</taxon>
        <taxon>Pseudomonas</taxon>
    </lineage>
</organism>
<dbReference type="InterPro" id="IPR051288">
    <property type="entry name" value="Serum_paraoxonase/arylesterase"/>
</dbReference>
<proteinExistence type="predicted"/>
<dbReference type="InterPro" id="IPR011042">
    <property type="entry name" value="6-blade_b-propeller_TolB-like"/>
</dbReference>
<dbReference type="SUPFAM" id="SSF63829">
    <property type="entry name" value="Calcium-dependent phosphotriesterase"/>
    <property type="match status" value="1"/>
</dbReference>